<dbReference type="GO" id="GO:0016054">
    <property type="term" value="P:organic acid catabolic process"/>
    <property type="evidence" value="ECO:0007669"/>
    <property type="project" value="UniProtKB-ARBA"/>
</dbReference>
<gene>
    <name evidence="7" type="ORF">HNQ60_001648</name>
</gene>
<dbReference type="InterPro" id="IPR036291">
    <property type="entry name" value="NAD(P)-bd_dom_sf"/>
</dbReference>
<dbReference type="Pfam" id="PF03446">
    <property type="entry name" value="NAD_binding_2"/>
    <property type="match status" value="1"/>
</dbReference>
<evidence type="ECO:0000256" key="4">
    <source>
        <dbReference type="PIRSR" id="PIRSR000103-1"/>
    </source>
</evidence>
<keyword evidence="2 7" id="KW-0560">Oxidoreductase</keyword>
<comment type="similarity">
    <text evidence="1">Belongs to the HIBADH-related family.</text>
</comment>
<dbReference type="PANTHER" id="PTHR43060:SF15">
    <property type="entry name" value="3-HYDROXYISOBUTYRATE DEHYDROGENASE-LIKE 1, MITOCHONDRIAL-RELATED"/>
    <property type="match status" value="1"/>
</dbReference>
<dbReference type="InterPro" id="IPR002204">
    <property type="entry name" value="3-OH-isobutyrate_DH-rel_CS"/>
</dbReference>
<protein>
    <submittedName>
        <fullName evidence="7">3-hydroxyisobutyrate dehydrogenase</fullName>
        <ecNumber evidence="7">1.1.1.31</ecNumber>
    </submittedName>
</protein>
<dbReference type="GO" id="GO:0051287">
    <property type="term" value="F:NAD binding"/>
    <property type="evidence" value="ECO:0007669"/>
    <property type="project" value="InterPro"/>
</dbReference>
<keyword evidence="8" id="KW-1185">Reference proteome</keyword>
<evidence type="ECO:0000256" key="1">
    <source>
        <dbReference type="ARBA" id="ARBA00009080"/>
    </source>
</evidence>
<name>A0A841HKD8_9GAMM</name>
<evidence type="ECO:0000256" key="3">
    <source>
        <dbReference type="ARBA" id="ARBA00023027"/>
    </source>
</evidence>
<dbReference type="GO" id="GO:0050661">
    <property type="term" value="F:NADP binding"/>
    <property type="evidence" value="ECO:0007669"/>
    <property type="project" value="InterPro"/>
</dbReference>
<dbReference type="Gene3D" id="1.10.1040.10">
    <property type="entry name" value="N-(1-d-carboxylethyl)-l-norvaline Dehydrogenase, domain 2"/>
    <property type="match status" value="1"/>
</dbReference>
<dbReference type="Proteomes" id="UP000588068">
    <property type="component" value="Unassembled WGS sequence"/>
</dbReference>
<dbReference type="AlphaFoldDB" id="A0A841HKD8"/>
<comment type="caution">
    <text evidence="7">The sequence shown here is derived from an EMBL/GenBank/DDBJ whole genome shotgun (WGS) entry which is preliminary data.</text>
</comment>
<evidence type="ECO:0000259" key="6">
    <source>
        <dbReference type="Pfam" id="PF14833"/>
    </source>
</evidence>
<dbReference type="EC" id="1.1.1.31" evidence="7"/>
<reference evidence="7 8" key="1">
    <citation type="submission" date="2020-08" db="EMBL/GenBank/DDBJ databases">
        <title>Genomic Encyclopedia of Type Strains, Phase IV (KMG-IV): sequencing the most valuable type-strain genomes for metagenomic binning, comparative biology and taxonomic classification.</title>
        <authorList>
            <person name="Goeker M."/>
        </authorList>
    </citation>
    <scope>NUCLEOTIDE SEQUENCE [LARGE SCALE GENOMIC DNA]</scope>
    <source>
        <strain evidence="7 8">DSM 26723</strain>
    </source>
</reference>
<organism evidence="7 8">
    <name type="scientific">Povalibacter uvarum</name>
    <dbReference type="NCBI Taxonomy" id="732238"/>
    <lineage>
        <taxon>Bacteria</taxon>
        <taxon>Pseudomonadati</taxon>
        <taxon>Pseudomonadota</taxon>
        <taxon>Gammaproteobacteria</taxon>
        <taxon>Steroidobacterales</taxon>
        <taxon>Steroidobacteraceae</taxon>
        <taxon>Povalibacter</taxon>
    </lineage>
</organism>
<dbReference type="Gene3D" id="3.40.50.720">
    <property type="entry name" value="NAD(P)-binding Rossmann-like Domain"/>
    <property type="match status" value="1"/>
</dbReference>
<evidence type="ECO:0000313" key="8">
    <source>
        <dbReference type="Proteomes" id="UP000588068"/>
    </source>
</evidence>
<dbReference type="InterPro" id="IPR006115">
    <property type="entry name" value="6PGDH_NADP-bd"/>
</dbReference>
<dbReference type="Pfam" id="PF14833">
    <property type="entry name" value="NAD_binding_11"/>
    <property type="match status" value="1"/>
</dbReference>
<dbReference type="InterPro" id="IPR015815">
    <property type="entry name" value="HIBADH-related"/>
</dbReference>
<dbReference type="EMBL" id="JACHHZ010000002">
    <property type="protein sequence ID" value="MBB6092770.1"/>
    <property type="molecule type" value="Genomic_DNA"/>
</dbReference>
<dbReference type="PANTHER" id="PTHR43060">
    <property type="entry name" value="3-HYDROXYISOBUTYRATE DEHYDROGENASE-LIKE 1, MITOCHONDRIAL-RELATED"/>
    <property type="match status" value="1"/>
</dbReference>
<feature type="active site" evidence="4">
    <location>
        <position position="174"/>
    </location>
</feature>
<dbReference type="InterPro" id="IPR029154">
    <property type="entry name" value="HIBADH-like_NADP-bd"/>
</dbReference>
<evidence type="ECO:0000256" key="2">
    <source>
        <dbReference type="ARBA" id="ARBA00023002"/>
    </source>
</evidence>
<evidence type="ECO:0000313" key="7">
    <source>
        <dbReference type="EMBL" id="MBB6092770.1"/>
    </source>
</evidence>
<feature type="domain" description="6-phosphogluconate dehydrogenase NADP-binding" evidence="5">
    <location>
        <begin position="8"/>
        <end position="165"/>
    </location>
</feature>
<dbReference type="PROSITE" id="PS00895">
    <property type="entry name" value="3_HYDROXYISOBUT_DH"/>
    <property type="match status" value="1"/>
</dbReference>
<keyword evidence="3" id="KW-0520">NAD</keyword>
<dbReference type="SUPFAM" id="SSF48179">
    <property type="entry name" value="6-phosphogluconate dehydrogenase C-terminal domain-like"/>
    <property type="match status" value="1"/>
</dbReference>
<feature type="domain" description="3-hydroxyisobutyrate dehydrogenase-like NAD-binding" evidence="6">
    <location>
        <begin position="168"/>
        <end position="285"/>
    </location>
</feature>
<evidence type="ECO:0000259" key="5">
    <source>
        <dbReference type="Pfam" id="PF03446"/>
    </source>
</evidence>
<sequence>MTAPALKKIGLIGLGAMGVGMARNLHKHGLLAGVWNRTASKTQAVARETGCVVAQSPTDLAPLCDAIVLCVSADADVLGVVDALLPNIRRDAVVIDCSTVSADTARSAAHRLRERGAFFIDAPVSGGVEGARDGALAIMCGGDAQAFERARPVLEAMGKTVTHFGASGMGQAAKATNQIMCAGVIQAVAEAMAFAKAEELPLDKLIETLGKGAGSSWYFVNRAPNIVRDSYPAGFRVRLHDKDLKICRAMAARHGVQLPLIEMTLVHYRRLIEQGHGDEDISTLFHLKDALFAAAASDPKRLENK</sequence>
<dbReference type="InterPro" id="IPR008927">
    <property type="entry name" value="6-PGluconate_DH-like_C_sf"/>
</dbReference>
<dbReference type="InterPro" id="IPR013328">
    <property type="entry name" value="6PGD_dom2"/>
</dbReference>
<proteinExistence type="inferred from homology"/>
<dbReference type="SUPFAM" id="SSF51735">
    <property type="entry name" value="NAD(P)-binding Rossmann-fold domains"/>
    <property type="match status" value="1"/>
</dbReference>
<accession>A0A841HKD8</accession>
<dbReference type="PIRSF" id="PIRSF000103">
    <property type="entry name" value="HIBADH"/>
    <property type="match status" value="1"/>
</dbReference>
<dbReference type="GO" id="GO:0008442">
    <property type="term" value="F:3-hydroxyisobutyrate dehydrogenase activity"/>
    <property type="evidence" value="ECO:0007669"/>
    <property type="project" value="UniProtKB-EC"/>
</dbReference>